<keyword evidence="2" id="KW-1133">Transmembrane helix</keyword>
<keyword evidence="5" id="KW-1185">Reference proteome</keyword>
<organism evidence="4 5">
    <name type="scientific">Lentinula boryana</name>
    <dbReference type="NCBI Taxonomy" id="40481"/>
    <lineage>
        <taxon>Eukaryota</taxon>
        <taxon>Fungi</taxon>
        <taxon>Dikarya</taxon>
        <taxon>Basidiomycota</taxon>
        <taxon>Agaricomycotina</taxon>
        <taxon>Agaricomycetes</taxon>
        <taxon>Agaricomycetidae</taxon>
        <taxon>Agaricales</taxon>
        <taxon>Marasmiineae</taxon>
        <taxon>Omphalotaceae</taxon>
        <taxon>Lentinula</taxon>
    </lineage>
</organism>
<proteinExistence type="predicted"/>
<dbReference type="EMBL" id="MU790862">
    <property type="protein sequence ID" value="KAJ3992392.1"/>
    <property type="molecule type" value="Genomic_DNA"/>
</dbReference>
<name>A0ABQ8Q197_9AGAR</name>
<evidence type="ECO:0000259" key="3">
    <source>
        <dbReference type="Pfam" id="PF20151"/>
    </source>
</evidence>
<dbReference type="Pfam" id="PF20151">
    <property type="entry name" value="DUF6533"/>
    <property type="match status" value="1"/>
</dbReference>
<dbReference type="Proteomes" id="UP001163828">
    <property type="component" value="Unassembled WGS sequence"/>
</dbReference>
<accession>A0ABQ8Q197</accession>
<protein>
    <recommendedName>
        <fullName evidence="3">DUF6533 domain-containing protein</fullName>
    </recommendedName>
</protein>
<evidence type="ECO:0000256" key="2">
    <source>
        <dbReference type="SAM" id="Phobius"/>
    </source>
</evidence>
<keyword evidence="2" id="KW-0812">Transmembrane</keyword>
<reference evidence="4" key="1">
    <citation type="submission" date="2022-08" db="EMBL/GenBank/DDBJ databases">
        <authorList>
            <consortium name="DOE Joint Genome Institute"/>
            <person name="Min B."/>
            <person name="Riley R."/>
            <person name="Sierra-Patev S."/>
            <person name="Naranjo-Ortiz M."/>
            <person name="Looney B."/>
            <person name="Konkel Z."/>
            <person name="Slot J.C."/>
            <person name="Sakamoto Y."/>
            <person name="Steenwyk J.L."/>
            <person name="Rokas A."/>
            <person name="Carro J."/>
            <person name="Camarero S."/>
            <person name="Ferreira P."/>
            <person name="Molpeceres G."/>
            <person name="Ruiz-Duenas F.J."/>
            <person name="Serrano A."/>
            <person name="Henrissat B."/>
            <person name="Drula E."/>
            <person name="Hughes K.W."/>
            <person name="Mata J.L."/>
            <person name="Ishikawa N.K."/>
            <person name="Vargas-Isla R."/>
            <person name="Ushijima S."/>
            <person name="Smith C.A."/>
            <person name="Ahrendt S."/>
            <person name="Andreopoulos W."/>
            <person name="He G."/>
            <person name="Labutti K."/>
            <person name="Lipzen A."/>
            <person name="Ng V."/>
            <person name="Sandor L."/>
            <person name="Barry K."/>
            <person name="Martinez A.T."/>
            <person name="Xiao Y."/>
            <person name="Gibbons J.G."/>
            <person name="Terashima K."/>
            <person name="Hibbett D.S."/>
            <person name="Grigoriev I.V."/>
        </authorList>
    </citation>
    <scope>NUCLEOTIDE SEQUENCE</scope>
    <source>
        <strain evidence="4">TFB10827</strain>
    </source>
</reference>
<evidence type="ECO:0000313" key="4">
    <source>
        <dbReference type="EMBL" id="KAJ3992392.1"/>
    </source>
</evidence>
<feature type="coiled-coil region" evidence="1">
    <location>
        <begin position="308"/>
        <end position="335"/>
    </location>
</feature>
<gene>
    <name evidence="4" type="ORF">F5050DRAFT_1857253</name>
</gene>
<dbReference type="InterPro" id="IPR045340">
    <property type="entry name" value="DUF6533"/>
</dbReference>
<keyword evidence="2" id="KW-0472">Membrane</keyword>
<sequence length="358" mass="40081">MDVVITEDTIWMISATTLWIADFIETLPTEINVIWQKKPTGASVLSLINRYSLLLSLIFQTSLDLPGNQKDEQLVIDILQQITAQASSSAETQFQSFSACVVILSDSNSFNHVPFLALIYDIYIFGLTIRKTIELGFEMKRHGQSSVAHVILRDALLLTSISELCFYQQLLKLSYMGIVITSMTFLNYLIFVAFDLEKKKPGLGPQAQGFTKSSPSPEPSQALLKGWAFIKLKDQPQTAALVSGISSPFFDYLPNILISRLMLNLRTFPLPGTGDTLTTSQRAHLSSLHFASNQMLGNIGAPLNGGSFNEDEEEFNEVEIELETIREERQSLEAFLSRHHVQGFLNIEKNNYSCEIEV</sequence>
<feature type="transmembrane region" description="Helical" evidence="2">
    <location>
        <begin position="175"/>
        <end position="194"/>
    </location>
</feature>
<feature type="domain" description="DUF6533" evidence="3">
    <location>
        <begin position="12"/>
        <end position="54"/>
    </location>
</feature>
<evidence type="ECO:0000313" key="5">
    <source>
        <dbReference type="Proteomes" id="UP001163828"/>
    </source>
</evidence>
<comment type="caution">
    <text evidence="4">The sequence shown here is derived from an EMBL/GenBank/DDBJ whole genome shotgun (WGS) entry which is preliminary data.</text>
</comment>
<evidence type="ECO:0000256" key="1">
    <source>
        <dbReference type="SAM" id="Coils"/>
    </source>
</evidence>
<keyword evidence="1" id="KW-0175">Coiled coil</keyword>